<dbReference type="SMART" id="SM00530">
    <property type="entry name" value="HTH_XRE"/>
    <property type="match status" value="1"/>
</dbReference>
<dbReference type="InterPro" id="IPR010982">
    <property type="entry name" value="Lambda_DNA-bd_dom_sf"/>
</dbReference>
<dbReference type="Pfam" id="PF01381">
    <property type="entry name" value="HTH_3"/>
    <property type="match status" value="1"/>
</dbReference>
<proteinExistence type="predicted"/>
<keyword evidence="1" id="KW-0175">Coiled coil</keyword>
<keyword evidence="4" id="KW-1185">Reference proteome</keyword>
<sequence>MIKNKLIKARKAQYTQENMAKLLHMTQSQYQRREKGEIKISDEEWERIAKVLNTNVEDIKEEDSKFQINNYDNNSGSYFGSNNYFYNVPDFILDNQQDYITLLKEQNQLLKEENSRLKNDLEIAKGNNK</sequence>
<dbReference type="SUPFAM" id="SSF47413">
    <property type="entry name" value="lambda repressor-like DNA-binding domains"/>
    <property type="match status" value="1"/>
</dbReference>
<dbReference type="PROSITE" id="PS50943">
    <property type="entry name" value="HTH_CROC1"/>
    <property type="match status" value="1"/>
</dbReference>
<evidence type="ECO:0000259" key="2">
    <source>
        <dbReference type="PROSITE" id="PS50943"/>
    </source>
</evidence>
<comment type="caution">
    <text evidence="3">The sequence shown here is derived from an EMBL/GenBank/DDBJ whole genome shotgun (WGS) entry which is preliminary data.</text>
</comment>
<dbReference type="RefSeq" id="WP_089743523.1">
    <property type="nucleotide sequence ID" value="NZ_FNHD01000007.1"/>
</dbReference>
<organism evidence="3 4">
    <name type="scientific">Chryseobacterium taihuense</name>
    <dbReference type="NCBI Taxonomy" id="1141221"/>
    <lineage>
        <taxon>Bacteria</taxon>
        <taxon>Pseudomonadati</taxon>
        <taxon>Bacteroidota</taxon>
        <taxon>Flavobacteriia</taxon>
        <taxon>Flavobacteriales</taxon>
        <taxon>Weeksellaceae</taxon>
        <taxon>Chryseobacterium group</taxon>
        <taxon>Chryseobacterium</taxon>
    </lineage>
</organism>
<reference evidence="3 4" key="1">
    <citation type="submission" date="2016-10" db="EMBL/GenBank/DDBJ databases">
        <authorList>
            <person name="Varghese N."/>
            <person name="Submissions S."/>
        </authorList>
    </citation>
    <scope>NUCLEOTIDE SEQUENCE [LARGE SCALE GENOMIC DNA]</scope>
    <source>
        <strain evidence="3 4">CGMCC 1.10941</strain>
    </source>
</reference>
<evidence type="ECO:0000256" key="1">
    <source>
        <dbReference type="SAM" id="Coils"/>
    </source>
</evidence>
<dbReference type="Gene3D" id="1.10.260.40">
    <property type="entry name" value="lambda repressor-like DNA-binding domains"/>
    <property type="match status" value="1"/>
</dbReference>
<accession>A0ABY0QTM2</accession>
<dbReference type="EMBL" id="FNHD01000007">
    <property type="protein sequence ID" value="SDL84807.1"/>
    <property type="molecule type" value="Genomic_DNA"/>
</dbReference>
<dbReference type="CDD" id="cd00093">
    <property type="entry name" value="HTH_XRE"/>
    <property type="match status" value="1"/>
</dbReference>
<dbReference type="InterPro" id="IPR001387">
    <property type="entry name" value="Cro/C1-type_HTH"/>
</dbReference>
<feature type="domain" description="HTH cro/C1-type" evidence="2">
    <location>
        <begin position="6"/>
        <end position="59"/>
    </location>
</feature>
<gene>
    <name evidence="3" type="ORF">SAMN05216273_10796</name>
</gene>
<name>A0ABY0QTM2_9FLAO</name>
<dbReference type="Proteomes" id="UP000199242">
    <property type="component" value="Unassembled WGS sequence"/>
</dbReference>
<evidence type="ECO:0000313" key="4">
    <source>
        <dbReference type="Proteomes" id="UP000199242"/>
    </source>
</evidence>
<feature type="coiled-coil region" evidence="1">
    <location>
        <begin position="93"/>
        <end position="127"/>
    </location>
</feature>
<evidence type="ECO:0000313" key="3">
    <source>
        <dbReference type="EMBL" id="SDL84807.1"/>
    </source>
</evidence>
<protein>
    <submittedName>
        <fullName evidence="3">Helix-turn-helix</fullName>
    </submittedName>
</protein>